<name>A0A379E4G5_9BACT</name>
<dbReference type="RefSeq" id="WP_013671035.1">
    <property type="nucleotide sequence ID" value="NZ_CAJPOG010000019.1"/>
</dbReference>
<dbReference type="InterPro" id="IPR012678">
    <property type="entry name" value="Ribosomal_uL23/eL15/eS24_sf"/>
</dbReference>
<evidence type="ECO:0000313" key="6">
    <source>
        <dbReference type="Proteomes" id="UP000255469"/>
    </source>
</evidence>
<organism evidence="5 6">
    <name type="scientific">Prevotella denticola</name>
    <dbReference type="NCBI Taxonomy" id="28129"/>
    <lineage>
        <taxon>Bacteria</taxon>
        <taxon>Pseudomonadati</taxon>
        <taxon>Bacteroidota</taxon>
        <taxon>Bacteroidia</taxon>
        <taxon>Bacteroidales</taxon>
        <taxon>Prevotellaceae</taxon>
        <taxon>Prevotella</taxon>
    </lineage>
</organism>
<keyword evidence="4" id="KW-0694">RNA-binding</keyword>
<dbReference type="Gene3D" id="3.30.70.330">
    <property type="match status" value="1"/>
</dbReference>
<dbReference type="SUPFAM" id="SSF54189">
    <property type="entry name" value="Ribosomal proteins S24e, L23 and L15e"/>
    <property type="match status" value="1"/>
</dbReference>
<dbReference type="GO" id="GO:0006412">
    <property type="term" value="P:translation"/>
    <property type="evidence" value="ECO:0007669"/>
    <property type="project" value="UniProtKB-UniRule"/>
</dbReference>
<dbReference type="GO" id="GO:1990904">
    <property type="term" value="C:ribonucleoprotein complex"/>
    <property type="evidence" value="ECO:0007669"/>
    <property type="project" value="UniProtKB-KW"/>
</dbReference>
<reference evidence="5 6" key="1">
    <citation type="submission" date="2018-06" db="EMBL/GenBank/DDBJ databases">
        <authorList>
            <consortium name="Pathogen Informatics"/>
            <person name="Doyle S."/>
        </authorList>
    </citation>
    <scope>NUCLEOTIDE SEQUENCE [LARGE SCALE GENOMIC DNA]</scope>
    <source>
        <strain evidence="5 6">NCTC13067</strain>
    </source>
</reference>
<sequence>MGFIIKPLVTEKMSNLTNKSSVDKVVKHKGEKKTIPAQPKYGFIVKPDANKLEIKKEVEALYNVTVVSVNTARYAGKRQARYTKAGLVKGQKNAFKKAIVTLKNGDSIDFYSNI</sequence>
<evidence type="ECO:0000256" key="2">
    <source>
        <dbReference type="ARBA" id="ARBA00022980"/>
    </source>
</evidence>
<keyword evidence="3 4" id="KW-0687">Ribonucleoprotein</keyword>
<dbReference type="EMBL" id="UGTM01000001">
    <property type="protein sequence ID" value="SUB87576.1"/>
    <property type="molecule type" value="Genomic_DNA"/>
</dbReference>
<dbReference type="InterPro" id="IPR012677">
    <property type="entry name" value="Nucleotide-bd_a/b_plait_sf"/>
</dbReference>
<evidence type="ECO:0000256" key="3">
    <source>
        <dbReference type="ARBA" id="ARBA00023274"/>
    </source>
</evidence>
<dbReference type="HAMAP" id="MF_01369_B">
    <property type="entry name" value="Ribosomal_uL23_B"/>
    <property type="match status" value="1"/>
</dbReference>
<evidence type="ECO:0000256" key="4">
    <source>
        <dbReference type="HAMAP-Rule" id="MF_01369"/>
    </source>
</evidence>
<gene>
    <name evidence="4 5" type="primary">rplW</name>
    <name evidence="5" type="ORF">NCTC13067_01247</name>
</gene>
<evidence type="ECO:0000256" key="1">
    <source>
        <dbReference type="ARBA" id="ARBA00006700"/>
    </source>
</evidence>
<dbReference type="GO" id="GO:0019843">
    <property type="term" value="F:rRNA binding"/>
    <property type="evidence" value="ECO:0007669"/>
    <property type="project" value="UniProtKB-UniRule"/>
</dbReference>
<keyword evidence="2 4" id="KW-0689">Ribosomal protein</keyword>
<keyword evidence="4" id="KW-0699">rRNA-binding</keyword>
<evidence type="ECO:0000313" key="5">
    <source>
        <dbReference type="EMBL" id="SUB87576.1"/>
    </source>
</evidence>
<dbReference type="GO" id="GO:0005840">
    <property type="term" value="C:ribosome"/>
    <property type="evidence" value="ECO:0007669"/>
    <property type="project" value="UniProtKB-KW"/>
</dbReference>
<dbReference type="Proteomes" id="UP000255469">
    <property type="component" value="Unassembled WGS sequence"/>
</dbReference>
<dbReference type="NCBIfam" id="NF004363">
    <property type="entry name" value="PRK05738.2-4"/>
    <property type="match status" value="1"/>
</dbReference>
<dbReference type="GO" id="GO:0003735">
    <property type="term" value="F:structural constituent of ribosome"/>
    <property type="evidence" value="ECO:0007669"/>
    <property type="project" value="InterPro"/>
</dbReference>
<dbReference type="GeneID" id="66711099"/>
<dbReference type="Pfam" id="PF00276">
    <property type="entry name" value="Ribosomal_L23"/>
    <property type="match status" value="1"/>
</dbReference>
<comment type="function">
    <text evidence="4">One of the early assembly proteins it binds 23S rRNA. One of the proteins that surrounds the polypeptide exit tunnel on the outside of the ribosome. Forms the main docking site for trigger factor binding to the ribosome.</text>
</comment>
<comment type="similarity">
    <text evidence="1 4">Belongs to the universal ribosomal protein uL23 family.</text>
</comment>
<dbReference type="OMA" id="DHRAAKP"/>
<protein>
    <recommendedName>
        <fullName evidence="4">Large ribosomal subunit protein uL23</fullName>
    </recommendedName>
</protein>
<comment type="subunit">
    <text evidence="4">Part of the 50S ribosomal subunit. Contacts protein L29, and trigger factor when it is bound to the ribosome.</text>
</comment>
<dbReference type="InterPro" id="IPR013025">
    <property type="entry name" value="Ribosomal_uL23-like"/>
</dbReference>
<accession>A0A379E4G5</accession>
<dbReference type="AlphaFoldDB" id="A0A379E4G5"/>
<proteinExistence type="inferred from homology"/>